<keyword evidence="3" id="KW-1185">Reference proteome</keyword>
<reference evidence="2 3" key="1">
    <citation type="submission" date="2017-09" db="EMBL/GenBank/DDBJ databases">
        <title>Genomics of the genus Arcobacter.</title>
        <authorList>
            <person name="Perez-Cataluna A."/>
            <person name="Figueras M.J."/>
            <person name="Salas-Masso N."/>
        </authorList>
    </citation>
    <scope>NUCLEOTIDE SEQUENCE [LARGE SCALE GENOMIC DNA]</scope>
    <source>
        <strain evidence="2 3">F156-34</strain>
    </source>
</reference>
<feature type="transmembrane region" description="Helical" evidence="1">
    <location>
        <begin position="148"/>
        <end position="173"/>
    </location>
</feature>
<dbReference type="OrthoDB" id="1523880at2"/>
<evidence type="ECO:0000256" key="1">
    <source>
        <dbReference type="SAM" id="Phobius"/>
    </source>
</evidence>
<dbReference type="AlphaFoldDB" id="A0A4Q1AWW0"/>
<sequence>MKNKFEMSRLGKLLAIEVYLSYKYLLASLLVPLFFSFFMSMGAKNDIYSVFSILASMYKGYILLGGIMYTSYRFTQMHNKSESLFWFMLPASSLEKFLSKLLATFLYFYLFNTLGFLIIILISQLFFLGNNELFSLISFTNSFLFEVFLANVIYSFKAYLLVNSIFLFGAILFKKRPALYTLISISLIIIIIVSFIVFGVINYIYELNSSPKDFDYRIIIENSFFFDYIKTSVLLLFVFFMWFISYKLMKSKQVSHGI</sequence>
<keyword evidence="1" id="KW-0812">Transmembrane</keyword>
<feature type="transmembrane region" description="Helical" evidence="1">
    <location>
        <begin position="225"/>
        <end position="244"/>
    </location>
</feature>
<feature type="transmembrane region" description="Helical" evidence="1">
    <location>
        <begin position="106"/>
        <end position="128"/>
    </location>
</feature>
<accession>A0A4Q1AWW0</accession>
<feature type="transmembrane region" description="Helical" evidence="1">
    <location>
        <begin position="47"/>
        <end position="70"/>
    </location>
</feature>
<keyword evidence="1" id="KW-0472">Membrane</keyword>
<proteinExistence type="predicted"/>
<dbReference type="RefSeq" id="WP_129060781.1">
    <property type="nucleotide sequence ID" value="NZ_NXIE01000001.1"/>
</dbReference>
<comment type="caution">
    <text evidence="2">The sequence shown here is derived from an EMBL/GenBank/DDBJ whole genome shotgun (WGS) entry which is preliminary data.</text>
</comment>
<dbReference type="Proteomes" id="UP000289718">
    <property type="component" value="Unassembled WGS sequence"/>
</dbReference>
<organism evidence="2 3">
    <name type="scientific">Halarcobacter mediterraneus</name>
    <dbReference type="NCBI Taxonomy" id="2023153"/>
    <lineage>
        <taxon>Bacteria</taxon>
        <taxon>Pseudomonadati</taxon>
        <taxon>Campylobacterota</taxon>
        <taxon>Epsilonproteobacteria</taxon>
        <taxon>Campylobacterales</taxon>
        <taxon>Arcobacteraceae</taxon>
        <taxon>Halarcobacter</taxon>
    </lineage>
</organism>
<name>A0A4Q1AWW0_9BACT</name>
<evidence type="ECO:0000313" key="2">
    <source>
        <dbReference type="EMBL" id="RXK14644.1"/>
    </source>
</evidence>
<evidence type="ECO:0000313" key="3">
    <source>
        <dbReference type="Proteomes" id="UP000289718"/>
    </source>
</evidence>
<feature type="transmembrane region" description="Helical" evidence="1">
    <location>
        <begin position="21"/>
        <end position="41"/>
    </location>
</feature>
<dbReference type="EMBL" id="NXIE01000001">
    <property type="protein sequence ID" value="RXK14644.1"/>
    <property type="molecule type" value="Genomic_DNA"/>
</dbReference>
<protein>
    <recommendedName>
        <fullName evidence="4">ABC transporter permease</fullName>
    </recommendedName>
</protein>
<feature type="transmembrane region" description="Helical" evidence="1">
    <location>
        <begin position="180"/>
        <end position="205"/>
    </location>
</feature>
<keyword evidence="1" id="KW-1133">Transmembrane helix</keyword>
<evidence type="ECO:0008006" key="4">
    <source>
        <dbReference type="Google" id="ProtNLM"/>
    </source>
</evidence>
<gene>
    <name evidence="2" type="ORF">CP965_04155</name>
</gene>